<accession>A0A8X6S2M9</accession>
<reference evidence="1" key="1">
    <citation type="submission" date="2020-08" db="EMBL/GenBank/DDBJ databases">
        <title>Multicomponent nature underlies the extraordinary mechanical properties of spider dragline silk.</title>
        <authorList>
            <person name="Kono N."/>
            <person name="Nakamura H."/>
            <person name="Mori M."/>
            <person name="Yoshida Y."/>
            <person name="Ohtoshi R."/>
            <person name="Malay A.D."/>
            <person name="Moran D.A.P."/>
            <person name="Tomita M."/>
            <person name="Numata K."/>
            <person name="Arakawa K."/>
        </authorList>
    </citation>
    <scope>NUCLEOTIDE SEQUENCE</scope>
</reference>
<dbReference type="AlphaFoldDB" id="A0A8X6S2M9"/>
<organism evidence="1 2">
    <name type="scientific">Trichonephila clavipes</name>
    <name type="common">Golden silk orbweaver</name>
    <name type="synonym">Nephila clavipes</name>
    <dbReference type="NCBI Taxonomy" id="2585209"/>
    <lineage>
        <taxon>Eukaryota</taxon>
        <taxon>Metazoa</taxon>
        <taxon>Ecdysozoa</taxon>
        <taxon>Arthropoda</taxon>
        <taxon>Chelicerata</taxon>
        <taxon>Arachnida</taxon>
        <taxon>Araneae</taxon>
        <taxon>Araneomorphae</taxon>
        <taxon>Entelegynae</taxon>
        <taxon>Araneoidea</taxon>
        <taxon>Nephilidae</taxon>
        <taxon>Trichonephila</taxon>
    </lineage>
</organism>
<comment type="caution">
    <text evidence="1">The sequence shown here is derived from an EMBL/GenBank/DDBJ whole genome shotgun (WGS) entry which is preliminary data.</text>
</comment>
<gene>
    <name evidence="1" type="ORF">TNCV_4529251</name>
</gene>
<protein>
    <submittedName>
        <fullName evidence="1">Uncharacterized protein</fullName>
    </submittedName>
</protein>
<dbReference type="Proteomes" id="UP000887159">
    <property type="component" value="Unassembled WGS sequence"/>
</dbReference>
<proteinExistence type="predicted"/>
<dbReference type="EMBL" id="BMAU01021223">
    <property type="protein sequence ID" value="GFY00906.1"/>
    <property type="molecule type" value="Genomic_DNA"/>
</dbReference>
<keyword evidence="2" id="KW-1185">Reference proteome</keyword>
<sequence length="70" mass="7866">MRLCIEEEKQLILSIGSALSLWQWLLRSVYPRSTPDCPTVLEDSVSTPQSGSVLIVWCYLNKVIMPQGVS</sequence>
<evidence type="ECO:0000313" key="1">
    <source>
        <dbReference type="EMBL" id="GFY00906.1"/>
    </source>
</evidence>
<name>A0A8X6S2M9_TRICX</name>
<evidence type="ECO:0000313" key="2">
    <source>
        <dbReference type="Proteomes" id="UP000887159"/>
    </source>
</evidence>